<proteinExistence type="predicted"/>
<feature type="binding site" evidence="3">
    <location>
        <position position="70"/>
    </location>
    <ligand>
        <name>FAD</name>
        <dbReference type="ChEBI" id="CHEBI:57692"/>
    </ligand>
</feature>
<dbReference type="Gene3D" id="1.25.40.80">
    <property type="match status" value="1"/>
</dbReference>
<dbReference type="Pfam" id="PF03441">
    <property type="entry name" value="FAD_binding_7"/>
    <property type="match status" value="1"/>
</dbReference>
<evidence type="ECO:0000256" key="1">
    <source>
        <dbReference type="ARBA" id="ARBA00022630"/>
    </source>
</evidence>
<dbReference type="GO" id="GO:0003677">
    <property type="term" value="F:DNA binding"/>
    <property type="evidence" value="ECO:0007669"/>
    <property type="project" value="TreeGrafter"/>
</dbReference>
<dbReference type="Gene3D" id="1.10.579.10">
    <property type="entry name" value="DNA Cyclobutane Dipyrimidine Photolyase, subunit A, domain 3"/>
    <property type="match status" value="1"/>
</dbReference>
<protein>
    <submittedName>
        <fullName evidence="5">Deoxyribodipyrimidine photolyase</fullName>
    </submittedName>
</protein>
<dbReference type="PANTHER" id="PTHR11455">
    <property type="entry name" value="CRYPTOCHROME"/>
    <property type="match status" value="1"/>
</dbReference>
<dbReference type="InterPro" id="IPR036134">
    <property type="entry name" value="Crypto/Photolyase_FAD-like_sf"/>
</dbReference>
<comment type="cofactor">
    <cofactor evidence="3">
        <name>FAD</name>
        <dbReference type="ChEBI" id="CHEBI:57692"/>
    </cofactor>
    <text evidence="3">Binds 1 FAD per subunit.</text>
</comment>
<dbReference type="GO" id="GO:0043153">
    <property type="term" value="P:entrainment of circadian clock by photoperiod"/>
    <property type="evidence" value="ECO:0007669"/>
    <property type="project" value="TreeGrafter"/>
</dbReference>
<dbReference type="SUPFAM" id="SSF48173">
    <property type="entry name" value="Cryptochrome/photolyase FAD-binding domain"/>
    <property type="match status" value="1"/>
</dbReference>
<evidence type="ECO:0000313" key="5">
    <source>
        <dbReference type="EMBL" id="AFZ25038.1"/>
    </source>
</evidence>
<dbReference type="GO" id="GO:0032922">
    <property type="term" value="P:circadian regulation of gene expression"/>
    <property type="evidence" value="ECO:0007669"/>
    <property type="project" value="TreeGrafter"/>
</dbReference>
<reference evidence="5 6" key="1">
    <citation type="submission" date="2012-06" db="EMBL/GenBank/DDBJ databases">
        <title>Finished chromosome of genome of Cylindrospermum stagnale PCC 7417.</title>
        <authorList>
            <consortium name="US DOE Joint Genome Institute"/>
            <person name="Gugger M."/>
            <person name="Coursin T."/>
            <person name="Rippka R."/>
            <person name="Tandeau De Marsac N."/>
            <person name="Huntemann M."/>
            <person name="Wei C.-L."/>
            <person name="Han J."/>
            <person name="Detter J.C."/>
            <person name="Han C."/>
            <person name="Tapia R."/>
            <person name="Chen A."/>
            <person name="Kyrpides N."/>
            <person name="Mavromatis K."/>
            <person name="Markowitz V."/>
            <person name="Szeto E."/>
            <person name="Ivanova N."/>
            <person name="Pagani I."/>
            <person name="Pati A."/>
            <person name="Goodwin L."/>
            <person name="Nordberg H.P."/>
            <person name="Cantor M.N."/>
            <person name="Hua S.X."/>
            <person name="Woyke T."/>
            <person name="Kerfeld C.A."/>
        </authorList>
    </citation>
    <scope>NUCLEOTIDE SEQUENCE [LARGE SCALE GENOMIC DNA]</scope>
    <source>
        <strain evidence="5 6">PCC 7417</strain>
    </source>
</reference>
<dbReference type="KEGG" id="csg:Cylst_2844"/>
<evidence type="ECO:0000256" key="2">
    <source>
        <dbReference type="ARBA" id="ARBA00022827"/>
    </source>
</evidence>
<evidence type="ECO:0000313" key="6">
    <source>
        <dbReference type="Proteomes" id="UP000010475"/>
    </source>
</evidence>
<dbReference type="STRING" id="56107.Cylst_2844"/>
<dbReference type="GO" id="GO:0003904">
    <property type="term" value="F:deoxyribodipyrimidine photo-lyase activity"/>
    <property type="evidence" value="ECO:0007669"/>
    <property type="project" value="TreeGrafter"/>
</dbReference>
<keyword evidence="1 3" id="KW-0285">Flavoprotein</keyword>
<feature type="domain" description="Cryptochrome/DNA photolyase FAD-binding" evidence="4">
    <location>
        <begin position="116"/>
        <end position="239"/>
    </location>
</feature>
<dbReference type="EMBL" id="CP003642">
    <property type="protein sequence ID" value="AFZ25038.1"/>
    <property type="molecule type" value="Genomic_DNA"/>
</dbReference>
<dbReference type="PANTHER" id="PTHR11455:SF18">
    <property type="entry name" value="SI:CH1073-390K14.1"/>
    <property type="match status" value="1"/>
</dbReference>
<organism evidence="5 6">
    <name type="scientific">Cylindrospermum stagnale PCC 7417</name>
    <dbReference type="NCBI Taxonomy" id="56107"/>
    <lineage>
        <taxon>Bacteria</taxon>
        <taxon>Bacillati</taxon>
        <taxon>Cyanobacteriota</taxon>
        <taxon>Cyanophyceae</taxon>
        <taxon>Nostocales</taxon>
        <taxon>Nostocaceae</taxon>
        <taxon>Cylindrospermum</taxon>
    </lineage>
</organism>
<name>K9WXV2_9NOST</name>
<feature type="binding site" evidence="3">
    <location>
        <begin position="216"/>
        <end position="218"/>
    </location>
    <ligand>
        <name>FAD</name>
        <dbReference type="ChEBI" id="CHEBI:57692"/>
    </ligand>
</feature>
<evidence type="ECO:0000259" key="4">
    <source>
        <dbReference type="Pfam" id="PF03441"/>
    </source>
</evidence>
<dbReference type="HOGENOM" id="CLU_070335_0_0_3"/>
<accession>K9WXV2</accession>
<dbReference type="Proteomes" id="UP000010475">
    <property type="component" value="Chromosome"/>
</dbReference>
<dbReference type="AlphaFoldDB" id="K9WXV2"/>
<keyword evidence="2 3" id="KW-0274">FAD</keyword>
<keyword evidence="6" id="KW-1185">Reference proteome</keyword>
<dbReference type="GO" id="GO:0005737">
    <property type="term" value="C:cytoplasm"/>
    <property type="evidence" value="ECO:0007669"/>
    <property type="project" value="TreeGrafter"/>
</dbReference>
<gene>
    <name evidence="5" type="ORF">Cylst_2844</name>
</gene>
<keyword evidence="5" id="KW-0456">Lyase</keyword>
<dbReference type="eggNOG" id="COG0415">
    <property type="taxonomic scope" value="Bacteria"/>
</dbReference>
<dbReference type="InterPro" id="IPR005101">
    <property type="entry name" value="Cryptochr/Photolyase_FAD-bd"/>
</dbReference>
<dbReference type="PATRIC" id="fig|56107.3.peg.3145"/>
<dbReference type="GO" id="GO:0071949">
    <property type="term" value="F:FAD binding"/>
    <property type="evidence" value="ECO:0007669"/>
    <property type="project" value="TreeGrafter"/>
</dbReference>
<sequence length="298" mass="35134">MSMLKVAIFCLFLPCESPMTEDMRREFANREELVAYLREQFPTADNHISDTVGGRQAAEEVLQKINPALYGKTRNLLTGAVTRLSPYIRYGVLSLREIRDYVLDHVQQRDDATKLINELGWRDYWQRLYVKLGNGIWQDQEEYKTGYAPKRYAADLPQDIKEGTTGLVCIDSFSRDLQETGYLHNHPRMWIAAYIVHWRQIRWQAGAKWFLQHLLDGDPASNNMSWQWVASTFSHKPYFFNRENLERYTKGVYCRKCPLYGHCDFEGSYEELEQRLFPHGEFNKQPNSQSWQKGKKRI</sequence>
<dbReference type="InterPro" id="IPR002081">
    <property type="entry name" value="Cryptochrome/DNA_photolyase_1"/>
</dbReference>
<evidence type="ECO:0000256" key="3">
    <source>
        <dbReference type="PIRSR" id="PIRSR602081-1"/>
    </source>
</evidence>